<dbReference type="Proteomes" id="UP000694523">
    <property type="component" value="Unplaced"/>
</dbReference>
<evidence type="ECO:0000313" key="2">
    <source>
        <dbReference type="Proteomes" id="UP000694523"/>
    </source>
</evidence>
<proteinExistence type="predicted"/>
<keyword evidence="2" id="KW-1185">Reference proteome</keyword>
<sequence length="73" mass="8478">MLWSPKFSLSYIHVRLTVKGLLQNLHLLSGCKRNIVVFRTGLSLLCKRLLVFSWCICVSWLWPDALTTSITNW</sequence>
<organism evidence="1 2">
    <name type="scientific">Neogobius melanostomus</name>
    <name type="common">round goby</name>
    <dbReference type="NCBI Taxonomy" id="47308"/>
    <lineage>
        <taxon>Eukaryota</taxon>
        <taxon>Metazoa</taxon>
        <taxon>Chordata</taxon>
        <taxon>Craniata</taxon>
        <taxon>Vertebrata</taxon>
        <taxon>Euteleostomi</taxon>
        <taxon>Actinopterygii</taxon>
        <taxon>Neopterygii</taxon>
        <taxon>Teleostei</taxon>
        <taxon>Neoteleostei</taxon>
        <taxon>Acanthomorphata</taxon>
        <taxon>Gobiaria</taxon>
        <taxon>Gobiiformes</taxon>
        <taxon>Gobioidei</taxon>
        <taxon>Gobiidae</taxon>
        <taxon>Benthophilinae</taxon>
        <taxon>Neogobiini</taxon>
        <taxon>Neogobius</taxon>
    </lineage>
</organism>
<dbReference type="PROSITE" id="PS51257">
    <property type="entry name" value="PROKAR_LIPOPROTEIN"/>
    <property type="match status" value="1"/>
</dbReference>
<reference evidence="1" key="2">
    <citation type="submission" date="2025-09" db="UniProtKB">
        <authorList>
            <consortium name="Ensembl"/>
        </authorList>
    </citation>
    <scope>IDENTIFICATION</scope>
</reference>
<accession>A0A8C6SZ99</accession>
<name>A0A8C6SZ99_9GOBI</name>
<dbReference type="Ensembl" id="ENSNMLT00000012022.1">
    <property type="protein sequence ID" value="ENSNMLP00000010628.1"/>
    <property type="gene ID" value="ENSNMLG00000007314.1"/>
</dbReference>
<dbReference type="AlphaFoldDB" id="A0A8C6SZ99"/>
<evidence type="ECO:0000313" key="1">
    <source>
        <dbReference type="Ensembl" id="ENSNMLP00000010628.1"/>
    </source>
</evidence>
<reference evidence="1" key="1">
    <citation type="submission" date="2025-08" db="UniProtKB">
        <authorList>
            <consortium name="Ensembl"/>
        </authorList>
    </citation>
    <scope>IDENTIFICATION</scope>
</reference>
<protein>
    <submittedName>
        <fullName evidence="1">Uncharacterized protein</fullName>
    </submittedName>
</protein>